<dbReference type="Gene3D" id="3.30.70.270">
    <property type="match status" value="1"/>
</dbReference>
<protein>
    <submittedName>
        <fullName evidence="3">GGDEF domain-containing protein</fullName>
    </submittedName>
</protein>
<dbReference type="NCBIfam" id="TIGR00254">
    <property type="entry name" value="GGDEF"/>
    <property type="match status" value="1"/>
</dbReference>
<feature type="domain" description="EAL" evidence="1">
    <location>
        <begin position="4"/>
        <end position="256"/>
    </location>
</feature>
<dbReference type="SMART" id="SM00267">
    <property type="entry name" value="GGDEF"/>
    <property type="match status" value="1"/>
</dbReference>
<dbReference type="InterPro" id="IPR001633">
    <property type="entry name" value="EAL_dom"/>
</dbReference>
<dbReference type="EMBL" id="PPGH01000034">
    <property type="protein sequence ID" value="PQJ96457.1"/>
    <property type="molecule type" value="Genomic_DNA"/>
</dbReference>
<dbReference type="CDD" id="cd01948">
    <property type="entry name" value="EAL"/>
    <property type="match status" value="1"/>
</dbReference>
<dbReference type="SMART" id="SM00052">
    <property type="entry name" value="EAL"/>
    <property type="match status" value="1"/>
</dbReference>
<dbReference type="InterPro" id="IPR046342">
    <property type="entry name" value="CBS_dom_sf"/>
</dbReference>
<comment type="caution">
    <text evidence="3">The sequence shown here is derived from an EMBL/GenBank/DDBJ whole genome shotgun (WGS) entry which is preliminary data.</text>
</comment>
<feature type="domain" description="GGDEF" evidence="2">
    <location>
        <begin position="435"/>
        <end position="566"/>
    </location>
</feature>
<evidence type="ECO:0000259" key="2">
    <source>
        <dbReference type="PROSITE" id="PS50887"/>
    </source>
</evidence>
<dbReference type="PANTHER" id="PTHR33121:SF76">
    <property type="entry name" value="SIGNALING PROTEIN"/>
    <property type="match status" value="1"/>
</dbReference>
<evidence type="ECO:0000259" key="1">
    <source>
        <dbReference type="PROSITE" id="PS50883"/>
    </source>
</evidence>
<name>A0A2S7XRV0_9GAMM</name>
<reference evidence="3 4" key="1">
    <citation type="submission" date="2018-01" db="EMBL/GenBank/DDBJ databases">
        <title>The complete genome sequence of Chromatium okenii LaCa, a purple sulfur bacterium with a turbulent life.</title>
        <authorList>
            <person name="Luedin S.M."/>
            <person name="Liechti N."/>
            <person name="Storelli N."/>
            <person name="Danza F."/>
            <person name="Wittwer M."/>
            <person name="Pothier J.F."/>
            <person name="Tonolla M.A."/>
        </authorList>
    </citation>
    <scope>NUCLEOTIDE SEQUENCE [LARGE SCALE GENOMIC DNA]</scope>
    <source>
        <strain evidence="3 4">LaCa</strain>
    </source>
</reference>
<organism evidence="3 4">
    <name type="scientific">Chromatium okenii</name>
    <dbReference type="NCBI Taxonomy" id="61644"/>
    <lineage>
        <taxon>Bacteria</taxon>
        <taxon>Pseudomonadati</taxon>
        <taxon>Pseudomonadota</taxon>
        <taxon>Gammaproteobacteria</taxon>
        <taxon>Chromatiales</taxon>
        <taxon>Chromatiaceae</taxon>
        <taxon>Chromatium</taxon>
    </lineage>
</organism>
<dbReference type="Pfam" id="PF00990">
    <property type="entry name" value="GGDEF"/>
    <property type="match status" value="1"/>
</dbReference>
<dbReference type="InterPro" id="IPR029787">
    <property type="entry name" value="Nucleotide_cyclase"/>
</dbReference>
<dbReference type="InterPro" id="IPR043128">
    <property type="entry name" value="Rev_trsase/Diguanyl_cyclase"/>
</dbReference>
<dbReference type="Pfam" id="PF00563">
    <property type="entry name" value="EAL"/>
    <property type="match status" value="1"/>
</dbReference>
<dbReference type="PROSITE" id="PS50887">
    <property type="entry name" value="GGDEF"/>
    <property type="match status" value="1"/>
</dbReference>
<dbReference type="Proteomes" id="UP000239936">
    <property type="component" value="Unassembled WGS sequence"/>
</dbReference>
<evidence type="ECO:0000313" key="4">
    <source>
        <dbReference type="Proteomes" id="UP000239936"/>
    </source>
</evidence>
<keyword evidence="4" id="KW-1185">Reference proteome</keyword>
<dbReference type="InterPro" id="IPR035919">
    <property type="entry name" value="EAL_sf"/>
</dbReference>
<dbReference type="InterPro" id="IPR000160">
    <property type="entry name" value="GGDEF_dom"/>
</dbReference>
<dbReference type="SUPFAM" id="SSF141868">
    <property type="entry name" value="EAL domain-like"/>
    <property type="match status" value="1"/>
</dbReference>
<gene>
    <name evidence="3" type="ORF">CXB77_06270</name>
</gene>
<evidence type="ECO:0000313" key="3">
    <source>
        <dbReference type="EMBL" id="PQJ96457.1"/>
    </source>
</evidence>
<dbReference type="PROSITE" id="PS50883">
    <property type="entry name" value="EAL"/>
    <property type="match status" value="1"/>
</dbReference>
<dbReference type="Gene3D" id="3.20.20.450">
    <property type="entry name" value="EAL domain"/>
    <property type="match status" value="1"/>
</dbReference>
<accession>A0A2S7XRV0</accession>
<dbReference type="OrthoDB" id="1673646at2"/>
<proteinExistence type="predicted"/>
<dbReference type="SUPFAM" id="SSF55073">
    <property type="entry name" value="Nucleotide cyclase"/>
    <property type="match status" value="1"/>
</dbReference>
<dbReference type="SUPFAM" id="SSF54631">
    <property type="entry name" value="CBS-domain pair"/>
    <property type="match status" value="1"/>
</dbReference>
<dbReference type="GO" id="GO:0071111">
    <property type="term" value="F:cyclic-guanylate-specific phosphodiesterase activity"/>
    <property type="evidence" value="ECO:0007669"/>
    <property type="project" value="InterPro"/>
</dbReference>
<sequence>MPEISKDSLAQTDFLSRAREALVYALQPVVNIHTGGVYGYEALLRGVNELGFANVHGLLAEAWTLGCAAELDSFLRELAIVHFVQLPNAERYRLFFNLDPQLLAMERPEQTLALLQRYQLNPEVMCFELSERTDLTANSGIAAAITAYRHARFQFAIDDFGSGYAGLRLLYEHPPELLKIDRFFISGMAKDHRKRLFVANTVQLAHVMGIQVIAEGVETEKELLACREAGCDLVQGYLISYPQLCIDALRQNYEQISHINQRDRREVHSDFVLIEERLERIPPLLINAGIKAMFEAFRQHKAHTIIPLLDNAERPLGLIHEADIKEHIYSIYGRDLILNPAFARSLPDFARPCPVIDIHVSVEGLLAAFSANVNPAGLIVTQDARYLGFISATALLQLIEQKNLAVARDQNPLTKLPGNIPIHSYVSRILEAPNQMRHLAYFDFDHFKAFNDHYGFRLGDRAILMFAELLQKELANSAWFIGHIGGDDFFAGIENAATEQVVSQIQRLLTKFSADVQSLYDPEDRQRGFIRARDRAGDERDMPLMRCSAALIEMRPGDHYRCVETLGRVIAGMKHQAKASQSGLVFRHDHDARGSAQTIIDEVLPPTIDCDYSSESSNN</sequence>
<dbReference type="AlphaFoldDB" id="A0A2S7XRV0"/>
<dbReference type="PANTHER" id="PTHR33121">
    <property type="entry name" value="CYCLIC DI-GMP PHOSPHODIESTERASE PDEF"/>
    <property type="match status" value="1"/>
</dbReference>
<dbReference type="InterPro" id="IPR050706">
    <property type="entry name" value="Cyclic-di-GMP_PDE-like"/>
</dbReference>